<dbReference type="NCBIfam" id="TIGR04183">
    <property type="entry name" value="Por_Secre_tail"/>
    <property type="match status" value="1"/>
</dbReference>
<dbReference type="Gene3D" id="2.60.40.4070">
    <property type="match status" value="1"/>
</dbReference>
<reference evidence="2" key="1">
    <citation type="submission" date="2018-05" db="EMBL/GenBank/DDBJ databases">
        <authorList>
            <person name="Lanie J.A."/>
            <person name="Ng W.-L."/>
            <person name="Kazmierczak K.M."/>
            <person name="Andrzejewski T.M."/>
            <person name="Davidsen T.M."/>
            <person name="Wayne K.J."/>
            <person name="Tettelin H."/>
            <person name="Glass J.I."/>
            <person name="Rusch D."/>
            <person name="Podicherti R."/>
            <person name="Tsui H.-C.T."/>
            <person name="Winkler M.E."/>
        </authorList>
    </citation>
    <scope>NUCLEOTIDE SEQUENCE</scope>
</reference>
<organism evidence="2">
    <name type="scientific">marine metagenome</name>
    <dbReference type="NCBI Taxonomy" id="408172"/>
    <lineage>
        <taxon>unclassified sequences</taxon>
        <taxon>metagenomes</taxon>
        <taxon>ecological metagenomes</taxon>
    </lineage>
</organism>
<accession>A0A381NRD6</accession>
<evidence type="ECO:0000313" key="2">
    <source>
        <dbReference type="EMBL" id="SUZ56053.1"/>
    </source>
</evidence>
<dbReference type="Pfam" id="PF13860">
    <property type="entry name" value="FlgD_ig"/>
    <property type="match status" value="1"/>
</dbReference>
<evidence type="ECO:0000259" key="1">
    <source>
        <dbReference type="Pfam" id="PF13860"/>
    </source>
</evidence>
<feature type="domain" description="FlgD/Vpr Ig-like" evidence="1">
    <location>
        <begin position="174"/>
        <end position="232"/>
    </location>
</feature>
<name>A0A381NRD6_9ZZZZ</name>
<proteinExistence type="predicted"/>
<dbReference type="EMBL" id="UINC01000477">
    <property type="protein sequence ID" value="SUZ56053.1"/>
    <property type="molecule type" value="Genomic_DNA"/>
</dbReference>
<dbReference type="AlphaFoldDB" id="A0A381NRD6"/>
<gene>
    <name evidence="2" type="ORF">METZ01_LOCUS8907</name>
</gene>
<dbReference type="InterPro" id="IPR025965">
    <property type="entry name" value="FlgD/Vpr_Ig-like"/>
</dbReference>
<dbReference type="InterPro" id="IPR026444">
    <property type="entry name" value="Secre_tail"/>
</dbReference>
<protein>
    <recommendedName>
        <fullName evidence="1">FlgD/Vpr Ig-like domain-containing protein</fullName>
    </recommendedName>
</protein>
<sequence length="248" mass="28316">MNMQSIFHRYLAFIAALSLMTALSGQSIMEFIGEWTGTESLFSQVETYDSKDILVNIADGGDREGFLIYESSSTVIYNEELSWAYHYFSYDKDEIQVLFLRRFITPIGVLGSQELRYSILEWTGNSMVLNHVSHDGDLTHKMTLNRAALDVDHMQPGLLSLKANYPNPFNPVTTITVESENESFGDLSIFNLQGQWVRTLYSGSFHPGQSTYRWHGIDHRGNPVSSGTYLYRLRVNGRVISRKMVLFK</sequence>